<reference evidence="1" key="1">
    <citation type="journal article" date="2021" name="New Phytol.">
        <title>Evolutionary innovations through gain and loss of genes in the ectomycorrhizal Boletales.</title>
        <authorList>
            <person name="Wu G."/>
            <person name="Miyauchi S."/>
            <person name="Morin E."/>
            <person name="Kuo A."/>
            <person name="Drula E."/>
            <person name="Varga T."/>
            <person name="Kohler A."/>
            <person name="Feng B."/>
            <person name="Cao Y."/>
            <person name="Lipzen A."/>
            <person name="Daum C."/>
            <person name="Hundley H."/>
            <person name="Pangilinan J."/>
            <person name="Johnson J."/>
            <person name="Barry K."/>
            <person name="LaButti K."/>
            <person name="Ng V."/>
            <person name="Ahrendt S."/>
            <person name="Min B."/>
            <person name="Choi I.G."/>
            <person name="Park H."/>
            <person name="Plett J.M."/>
            <person name="Magnuson J."/>
            <person name="Spatafora J.W."/>
            <person name="Nagy L.G."/>
            <person name="Henrissat B."/>
            <person name="Grigoriev I.V."/>
            <person name="Yang Z.L."/>
            <person name="Xu J."/>
            <person name="Martin F.M."/>
        </authorList>
    </citation>
    <scope>NUCLEOTIDE SEQUENCE</scope>
    <source>
        <strain evidence="1">KUC20120723A-06</strain>
    </source>
</reference>
<accession>A0ACB8BWB1</accession>
<dbReference type="EMBL" id="MU266333">
    <property type="protein sequence ID" value="KAH7930246.1"/>
    <property type="molecule type" value="Genomic_DNA"/>
</dbReference>
<name>A0ACB8BWB1_9AGAM</name>
<protein>
    <submittedName>
        <fullName evidence="1">Cytochrome P450</fullName>
    </submittedName>
</protein>
<organism evidence="1 2">
    <name type="scientific">Leucogyrophana mollusca</name>
    <dbReference type="NCBI Taxonomy" id="85980"/>
    <lineage>
        <taxon>Eukaryota</taxon>
        <taxon>Fungi</taxon>
        <taxon>Dikarya</taxon>
        <taxon>Basidiomycota</taxon>
        <taxon>Agaricomycotina</taxon>
        <taxon>Agaricomycetes</taxon>
        <taxon>Agaricomycetidae</taxon>
        <taxon>Boletales</taxon>
        <taxon>Boletales incertae sedis</taxon>
        <taxon>Leucogyrophana</taxon>
    </lineage>
</organism>
<gene>
    <name evidence="1" type="ORF">BV22DRAFT_1124987</name>
</gene>
<comment type="caution">
    <text evidence="1">The sequence shown here is derived from an EMBL/GenBank/DDBJ whole genome shotgun (WGS) entry which is preliminary data.</text>
</comment>
<sequence>MTDFSIALSAIVSVTVVILLARRSAQKSANLSGLPLPPGPPRLPLLGNLFDINPSKPWSTYSDWGVKYGDIVYSSLLGQEYIIINSAKVAKALLERRSSIYSDRMSSTLYDLFGVGFSTPVLGYTDKFKLHRKLFHLTLRAEATTTYRDLYVRKARELVLDMLDDSKGSPVPMNTHFMHFSAAVIMAVAYGYEVTSRDDPLVTRVRQLMGILEKELPTERAILLTAFPLLRHLPAWFPGFAFKKQTSYCQKLADDVREIPFNYVKTQMAAGTAARSMVFDFLQSHQEDDTDDNLEQAMKDTAATVFLGGADTTSSALFTFVLAMVLYPEVQERAQAEIDALVGSDRLPDFEHRAFLPYVEAILRETLRWHPVLPLGVPHVTSSSDTYNGYYIPKGAIMVYNVWEMSHSSSDPEDTACFNPDRHLLPNGQLAPNDPISASPSFGFGRRICPGRFFAEGSMWAAVVTMLATLRFTKALDKNGKEIEVKPEFTTGLIIHPIPFQSHIRSRSAEREKEIRMYMEST</sequence>
<dbReference type="Proteomes" id="UP000790709">
    <property type="component" value="Unassembled WGS sequence"/>
</dbReference>
<keyword evidence="2" id="KW-1185">Reference proteome</keyword>
<proteinExistence type="predicted"/>
<evidence type="ECO:0000313" key="2">
    <source>
        <dbReference type="Proteomes" id="UP000790709"/>
    </source>
</evidence>
<evidence type="ECO:0000313" key="1">
    <source>
        <dbReference type="EMBL" id="KAH7930246.1"/>
    </source>
</evidence>